<dbReference type="EMBL" id="VSSQ01142347">
    <property type="protein sequence ID" value="MPN63235.1"/>
    <property type="molecule type" value="Genomic_DNA"/>
</dbReference>
<reference evidence="2" key="1">
    <citation type="submission" date="2019-08" db="EMBL/GenBank/DDBJ databases">
        <authorList>
            <person name="Kucharzyk K."/>
            <person name="Murdoch R.W."/>
            <person name="Higgins S."/>
            <person name="Loffler F."/>
        </authorList>
    </citation>
    <scope>NUCLEOTIDE SEQUENCE</scope>
</reference>
<accession>A0A645JHS0</accession>
<dbReference type="AlphaFoldDB" id="A0A645JHS0"/>
<proteinExistence type="predicted"/>
<comment type="caution">
    <text evidence="2">The sequence shown here is derived from an EMBL/GenBank/DDBJ whole genome shotgun (WGS) entry which is preliminary data.</text>
</comment>
<protein>
    <submittedName>
        <fullName evidence="2">Uncharacterized protein</fullName>
    </submittedName>
</protein>
<evidence type="ECO:0000313" key="2">
    <source>
        <dbReference type="EMBL" id="MPN63235.1"/>
    </source>
</evidence>
<feature type="region of interest" description="Disordered" evidence="1">
    <location>
        <begin position="125"/>
        <end position="145"/>
    </location>
</feature>
<sequence length="145" mass="16001">MLRAGLSRRSMNSPIVCRPPSRDSPMSCIRRSTSSKYALLAEKREWVAAYWPSTWPASRVRRSSSTGSASRLETRMAWANSASSSSALTRVALASRAAGRPSRAAIRYVSISSNCWTIRPRRWGESASATSSMREKPSAWMAKSV</sequence>
<name>A0A645JHS0_9ZZZZ</name>
<evidence type="ECO:0000256" key="1">
    <source>
        <dbReference type="SAM" id="MobiDB-lite"/>
    </source>
</evidence>
<gene>
    <name evidence="2" type="ORF">SDC9_210992</name>
</gene>
<organism evidence="2">
    <name type="scientific">bioreactor metagenome</name>
    <dbReference type="NCBI Taxonomy" id="1076179"/>
    <lineage>
        <taxon>unclassified sequences</taxon>
        <taxon>metagenomes</taxon>
        <taxon>ecological metagenomes</taxon>
    </lineage>
</organism>